<organism evidence="2 4">
    <name type="scientific">Phytophthora infestans</name>
    <name type="common">Potato late blight agent</name>
    <name type="synonym">Botrytis infestans</name>
    <dbReference type="NCBI Taxonomy" id="4787"/>
    <lineage>
        <taxon>Eukaryota</taxon>
        <taxon>Sar</taxon>
        <taxon>Stramenopiles</taxon>
        <taxon>Oomycota</taxon>
        <taxon>Peronosporomycetes</taxon>
        <taxon>Peronosporales</taxon>
        <taxon>Peronosporaceae</taxon>
        <taxon>Phytophthora</taxon>
    </lineage>
</organism>
<dbReference type="Proteomes" id="UP000602510">
    <property type="component" value="Unassembled WGS sequence"/>
</dbReference>
<evidence type="ECO:0000313" key="3">
    <source>
        <dbReference type="EMBL" id="KAF4134818.1"/>
    </source>
</evidence>
<feature type="compositionally biased region" description="Low complexity" evidence="1">
    <location>
        <begin position="50"/>
        <end position="59"/>
    </location>
</feature>
<evidence type="ECO:0000313" key="4">
    <source>
        <dbReference type="Proteomes" id="UP000602510"/>
    </source>
</evidence>
<sequence length="180" mass="20609">MQEDAQMASLEELFEFIDCCVCPDVFSDSIDVADPWCEHAMLPPLDFPAPTTESSPTTTDRTACSSETTTPPTKPKRRRKRTGWSSSTGLQRRKRAELQFLREHVHDLEEYAERLQNRAGLPRESEEKDALTCDWQAMAAIEYAERQKAEELNRTLKRIMDKQLQVSEAFRLMAGQNALV</sequence>
<dbReference type="EMBL" id="WSZM01000604">
    <property type="protein sequence ID" value="KAF4030993.1"/>
    <property type="molecule type" value="Genomic_DNA"/>
</dbReference>
<evidence type="ECO:0000313" key="2">
    <source>
        <dbReference type="EMBL" id="KAF4030993.1"/>
    </source>
</evidence>
<protein>
    <recommendedName>
        <fullName evidence="5">BZIP domain-containing protein</fullName>
    </recommendedName>
</protein>
<evidence type="ECO:0008006" key="5">
    <source>
        <dbReference type="Google" id="ProtNLM"/>
    </source>
</evidence>
<dbReference type="Proteomes" id="UP000704712">
    <property type="component" value="Unassembled WGS sequence"/>
</dbReference>
<proteinExistence type="predicted"/>
<keyword evidence="4" id="KW-1185">Reference proteome</keyword>
<gene>
    <name evidence="2" type="ORF">GN244_ATG17084</name>
    <name evidence="3" type="ORF">GN958_ATG16074</name>
</gene>
<feature type="region of interest" description="Disordered" evidence="1">
    <location>
        <begin position="48"/>
        <end position="92"/>
    </location>
</feature>
<name>A0A833W5N4_PHYIN</name>
<accession>A0A833W5N4</accession>
<dbReference type="AlphaFoldDB" id="A0A833W5N4"/>
<evidence type="ECO:0000256" key="1">
    <source>
        <dbReference type="SAM" id="MobiDB-lite"/>
    </source>
</evidence>
<comment type="caution">
    <text evidence="2">The sequence shown here is derived from an EMBL/GenBank/DDBJ whole genome shotgun (WGS) entry which is preliminary data.</text>
</comment>
<dbReference type="EMBL" id="JAACNO010002256">
    <property type="protein sequence ID" value="KAF4134818.1"/>
    <property type="molecule type" value="Genomic_DNA"/>
</dbReference>
<reference evidence="2" key="1">
    <citation type="submission" date="2020-04" db="EMBL/GenBank/DDBJ databases">
        <title>Hybrid Assembly of Korean Phytophthora infestans isolates.</title>
        <authorList>
            <person name="Prokchorchik M."/>
            <person name="Lee Y."/>
            <person name="Seo J."/>
            <person name="Cho J.-H."/>
            <person name="Park Y.-E."/>
            <person name="Jang D.-C."/>
            <person name="Im J.-S."/>
            <person name="Choi J.-G."/>
            <person name="Park H.-J."/>
            <person name="Lee G.-B."/>
            <person name="Lee Y.-G."/>
            <person name="Hong S.-Y."/>
            <person name="Cho K."/>
            <person name="Sohn K.H."/>
        </authorList>
    </citation>
    <scope>NUCLEOTIDE SEQUENCE</scope>
    <source>
        <strain evidence="2">KR_1_A1</strain>
        <strain evidence="3">KR_2_A2</strain>
    </source>
</reference>